<gene>
    <name evidence="2" type="ORF">ACFQ16_21625</name>
</gene>
<dbReference type="Gene3D" id="2.40.128.150">
    <property type="entry name" value="Cysteine proteinases"/>
    <property type="match status" value="1"/>
</dbReference>
<dbReference type="InterPro" id="IPR001447">
    <property type="entry name" value="Arylamine_N-AcTrfase"/>
</dbReference>
<evidence type="ECO:0000256" key="1">
    <source>
        <dbReference type="ARBA" id="ARBA00006547"/>
    </source>
</evidence>
<dbReference type="InterPro" id="IPR038765">
    <property type="entry name" value="Papain-like_cys_pep_sf"/>
</dbReference>
<proteinExistence type="inferred from homology"/>
<evidence type="ECO:0000313" key="2">
    <source>
        <dbReference type="EMBL" id="MFD0922353.1"/>
    </source>
</evidence>
<dbReference type="Pfam" id="PF00797">
    <property type="entry name" value="Acetyltransf_2"/>
    <property type="match status" value="1"/>
</dbReference>
<dbReference type="SUPFAM" id="SSF54001">
    <property type="entry name" value="Cysteine proteinases"/>
    <property type="match status" value="1"/>
</dbReference>
<keyword evidence="3" id="KW-1185">Reference proteome</keyword>
<organism evidence="2 3">
    <name type="scientific">Saccharopolyspora rosea</name>
    <dbReference type="NCBI Taxonomy" id="524884"/>
    <lineage>
        <taxon>Bacteria</taxon>
        <taxon>Bacillati</taxon>
        <taxon>Actinomycetota</taxon>
        <taxon>Actinomycetes</taxon>
        <taxon>Pseudonocardiales</taxon>
        <taxon>Pseudonocardiaceae</taxon>
        <taxon>Saccharopolyspora</taxon>
    </lineage>
</organism>
<dbReference type="Proteomes" id="UP001597018">
    <property type="component" value="Unassembled WGS sequence"/>
</dbReference>
<reference evidence="3" key="1">
    <citation type="journal article" date="2019" name="Int. J. Syst. Evol. Microbiol.">
        <title>The Global Catalogue of Microorganisms (GCM) 10K type strain sequencing project: providing services to taxonomists for standard genome sequencing and annotation.</title>
        <authorList>
            <consortium name="The Broad Institute Genomics Platform"/>
            <consortium name="The Broad Institute Genome Sequencing Center for Infectious Disease"/>
            <person name="Wu L."/>
            <person name="Ma J."/>
        </authorList>
    </citation>
    <scope>NUCLEOTIDE SEQUENCE [LARGE SCALE GENOMIC DNA]</scope>
    <source>
        <strain evidence="3">CCUG 56401</strain>
    </source>
</reference>
<accession>A0ABW3FXM0</accession>
<sequence>MIEDDWRIDAVDVDAYLDRIGHPHAAPSAAALRSLHQAHVRRIPFDNVDVVLRQHPGIDLPVVADKLVTRRRGGYCFEHALLFAAVLERLGFEVERRMARVQPHRSGPRTHMLLRVRVDGQDFLADVGFGAGVLSPTPLRDGVVVDQAGWPHRLVRDGALWTFEKRVDGGWEPLHATDELPQRPIDYEVAHHYVATHPRSPFTGQLVVMRLDHGVVRHLVGDRLTVERASGEAETTEVPPERLEQVLRDLDVELTGPEYAALRECYAPARE</sequence>
<protein>
    <submittedName>
        <fullName evidence="2">Arylamine N-acetyltransferase</fullName>
    </submittedName>
</protein>
<comment type="caution">
    <text evidence="2">The sequence shown here is derived from an EMBL/GenBank/DDBJ whole genome shotgun (WGS) entry which is preliminary data.</text>
</comment>
<dbReference type="Gene3D" id="3.30.2140.10">
    <property type="entry name" value="Arylamine N-acetyltransferase"/>
    <property type="match status" value="1"/>
</dbReference>
<comment type="similarity">
    <text evidence="1">Belongs to the arylamine N-acetyltransferase family.</text>
</comment>
<dbReference type="PANTHER" id="PTHR11786:SF0">
    <property type="entry name" value="ARYLAMINE N-ACETYLTRANSFERASE 4-RELATED"/>
    <property type="match status" value="1"/>
</dbReference>
<dbReference type="EMBL" id="JBHTIW010000020">
    <property type="protein sequence ID" value="MFD0922353.1"/>
    <property type="molecule type" value="Genomic_DNA"/>
</dbReference>
<dbReference type="RefSeq" id="WP_263251693.1">
    <property type="nucleotide sequence ID" value="NZ_BAABLT010000045.1"/>
</dbReference>
<dbReference type="PANTHER" id="PTHR11786">
    <property type="entry name" value="N-HYDROXYARYLAMINE O-ACETYLTRANSFERASE"/>
    <property type="match status" value="1"/>
</dbReference>
<evidence type="ECO:0000313" key="3">
    <source>
        <dbReference type="Proteomes" id="UP001597018"/>
    </source>
</evidence>
<name>A0ABW3FXM0_9PSEU</name>